<dbReference type="Gene3D" id="3.50.50.60">
    <property type="entry name" value="FAD/NAD(P)-binding domain"/>
    <property type="match status" value="1"/>
</dbReference>
<gene>
    <name evidence="2" type="ORF">J6I44_11020</name>
</gene>
<sequence>MVIGIIGASFSGLIAGTRLAKAGHDVTIIERNHSLGGKLASTELDGVTLDYGASHLTAQTNTFQEFIKELGEKEEIIEWAEDFQLFDGEEMLKEDPNASPLTKYAVTGGIQSIADYLSRWVDIKSQETAGGLTYIGPDRGKKRSWMINLTDVNVFECDAVIIAAPAPEAYGVLQTAQDETAARKIIRVIDEVFYDDTISLAATYDRESPDWKGIKCEEQAIKWIGNESSKRGITDKTGLVFHSTDRFFNEHAKTSDEEVTRKLLEQASDILGPWVFQPGATKLHRWNFFQVRNPIDEYFMELEMIDAPLALIGDYFGGRSLENAYLSGYNLAEYWINKYSNVTTV</sequence>
<dbReference type="Proteomes" id="UP001207918">
    <property type="component" value="Unassembled WGS sequence"/>
</dbReference>
<dbReference type="Pfam" id="PF13450">
    <property type="entry name" value="NAD_binding_8"/>
    <property type="match status" value="1"/>
</dbReference>
<name>A0ABT3PN54_9BACT</name>
<keyword evidence="3" id="KW-1185">Reference proteome</keyword>
<dbReference type="PANTHER" id="PTHR16128">
    <property type="entry name" value="FAD/NAD(P)-BINDING OXIDOREDUCTASE FAMILY PROTEIN"/>
    <property type="match status" value="1"/>
</dbReference>
<dbReference type="PANTHER" id="PTHR16128:SF5">
    <property type="entry name" value="FAD_NAD(P)-BINDING OXIDOREDUCTASE FAMILY PROTEIN"/>
    <property type="match status" value="1"/>
</dbReference>
<reference evidence="2 3" key="1">
    <citation type="submission" date="2021-03" db="EMBL/GenBank/DDBJ databases">
        <title>Aliifodinibius sp. nov., a new bacterium isolated from saline soil.</title>
        <authorList>
            <person name="Galisteo C."/>
            <person name="De La Haba R."/>
            <person name="Sanchez-Porro C."/>
            <person name="Ventosa A."/>
        </authorList>
    </citation>
    <scope>NUCLEOTIDE SEQUENCE [LARGE SCALE GENOMIC DNA]</scope>
    <source>
        <strain evidence="2 3">1BSP15-2V2</strain>
    </source>
</reference>
<organism evidence="2 3">
    <name type="scientific">Fodinibius salsisoli</name>
    <dbReference type="NCBI Taxonomy" id="2820877"/>
    <lineage>
        <taxon>Bacteria</taxon>
        <taxon>Pseudomonadati</taxon>
        <taxon>Balneolota</taxon>
        <taxon>Balneolia</taxon>
        <taxon>Balneolales</taxon>
        <taxon>Balneolaceae</taxon>
        <taxon>Fodinibius</taxon>
    </lineage>
</organism>
<dbReference type="SUPFAM" id="SSF51905">
    <property type="entry name" value="FAD/NAD(P)-binding domain"/>
    <property type="match status" value="1"/>
</dbReference>
<evidence type="ECO:0000313" key="3">
    <source>
        <dbReference type="Proteomes" id="UP001207918"/>
    </source>
</evidence>
<dbReference type="Pfam" id="PF01593">
    <property type="entry name" value="Amino_oxidase"/>
    <property type="match status" value="1"/>
</dbReference>
<comment type="caution">
    <text evidence="2">The sequence shown here is derived from an EMBL/GenBank/DDBJ whole genome shotgun (WGS) entry which is preliminary data.</text>
</comment>
<protein>
    <submittedName>
        <fullName evidence="2">FAD-dependent oxidoreductase</fullName>
    </submittedName>
</protein>
<dbReference type="InterPro" id="IPR036188">
    <property type="entry name" value="FAD/NAD-bd_sf"/>
</dbReference>
<feature type="domain" description="Amine oxidase" evidence="1">
    <location>
        <begin position="107"/>
        <end position="333"/>
    </location>
</feature>
<dbReference type="Gene3D" id="3.90.660.10">
    <property type="match status" value="1"/>
</dbReference>
<dbReference type="RefSeq" id="WP_265766167.1">
    <property type="nucleotide sequence ID" value="NZ_JAGGJA010000006.1"/>
</dbReference>
<proteinExistence type="predicted"/>
<evidence type="ECO:0000313" key="2">
    <source>
        <dbReference type="EMBL" id="MCW9707391.1"/>
    </source>
</evidence>
<accession>A0ABT3PN54</accession>
<evidence type="ECO:0000259" key="1">
    <source>
        <dbReference type="Pfam" id="PF01593"/>
    </source>
</evidence>
<dbReference type="InterPro" id="IPR002937">
    <property type="entry name" value="Amino_oxidase"/>
</dbReference>
<dbReference type="EMBL" id="JAGGJA010000006">
    <property type="protein sequence ID" value="MCW9707391.1"/>
    <property type="molecule type" value="Genomic_DNA"/>
</dbReference>